<reference evidence="3" key="1">
    <citation type="journal article" date="2014" name="Science">
        <title>Ancient hybridizations among the ancestral genomes of bread wheat.</title>
        <authorList>
            <consortium name="International Wheat Genome Sequencing Consortium,"/>
            <person name="Marcussen T."/>
            <person name="Sandve S.R."/>
            <person name="Heier L."/>
            <person name="Spannagl M."/>
            <person name="Pfeifer M."/>
            <person name="Jakobsen K.S."/>
            <person name="Wulff B.B."/>
            <person name="Steuernagel B."/>
            <person name="Mayer K.F."/>
            <person name="Olsen O.A."/>
        </authorList>
    </citation>
    <scope>NUCLEOTIDE SEQUENCE [LARGE SCALE GENOMIC DNA]</scope>
    <source>
        <strain evidence="3">cv. AL8/78</strain>
    </source>
</reference>
<evidence type="ECO:0000256" key="1">
    <source>
        <dbReference type="SAM" id="Phobius"/>
    </source>
</evidence>
<keyword evidence="3" id="KW-1185">Reference proteome</keyword>
<keyword evidence="1" id="KW-0812">Transmembrane</keyword>
<organism evidence="2 3">
    <name type="scientific">Aegilops tauschii subsp. strangulata</name>
    <name type="common">Goatgrass</name>
    <dbReference type="NCBI Taxonomy" id="200361"/>
    <lineage>
        <taxon>Eukaryota</taxon>
        <taxon>Viridiplantae</taxon>
        <taxon>Streptophyta</taxon>
        <taxon>Embryophyta</taxon>
        <taxon>Tracheophyta</taxon>
        <taxon>Spermatophyta</taxon>
        <taxon>Magnoliopsida</taxon>
        <taxon>Liliopsida</taxon>
        <taxon>Poales</taxon>
        <taxon>Poaceae</taxon>
        <taxon>BOP clade</taxon>
        <taxon>Pooideae</taxon>
        <taxon>Triticodae</taxon>
        <taxon>Triticeae</taxon>
        <taxon>Triticinae</taxon>
        <taxon>Aegilops</taxon>
    </lineage>
</organism>
<dbReference type="AlphaFoldDB" id="A0A453S6J1"/>
<feature type="transmembrane region" description="Helical" evidence="1">
    <location>
        <begin position="14"/>
        <end position="31"/>
    </location>
</feature>
<sequence length="64" mass="7867">DIRMSDSGSHFLEFSTHLSSFYCFSSMLYYHHRYHLKRWTRSFEMTDTKGTFHQTSNTFIIEYR</sequence>
<dbReference type="Proteomes" id="UP000015105">
    <property type="component" value="Chromosome 7D"/>
</dbReference>
<evidence type="ECO:0000313" key="2">
    <source>
        <dbReference type="EnsemblPlants" id="AET7Gv20841700.1"/>
    </source>
</evidence>
<reference evidence="3" key="2">
    <citation type="journal article" date="2017" name="Nat. Plants">
        <title>The Aegilops tauschii genome reveals multiple impacts of transposons.</title>
        <authorList>
            <person name="Zhao G."/>
            <person name="Zou C."/>
            <person name="Li K."/>
            <person name="Wang K."/>
            <person name="Li T."/>
            <person name="Gao L."/>
            <person name="Zhang X."/>
            <person name="Wang H."/>
            <person name="Yang Z."/>
            <person name="Liu X."/>
            <person name="Jiang W."/>
            <person name="Mao L."/>
            <person name="Kong X."/>
            <person name="Jiao Y."/>
            <person name="Jia J."/>
        </authorList>
    </citation>
    <scope>NUCLEOTIDE SEQUENCE [LARGE SCALE GENOMIC DNA]</scope>
    <source>
        <strain evidence="3">cv. AL8/78</strain>
    </source>
</reference>
<evidence type="ECO:0000313" key="3">
    <source>
        <dbReference type="Proteomes" id="UP000015105"/>
    </source>
</evidence>
<keyword evidence="1" id="KW-0472">Membrane</keyword>
<reference evidence="2" key="3">
    <citation type="journal article" date="2017" name="Nature">
        <title>Genome sequence of the progenitor of the wheat D genome Aegilops tauschii.</title>
        <authorList>
            <person name="Luo M.C."/>
            <person name="Gu Y.Q."/>
            <person name="Puiu D."/>
            <person name="Wang H."/>
            <person name="Twardziok S.O."/>
            <person name="Deal K.R."/>
            <person name="Huo N."/>
            <person name="Zhu T."/>
            <person name="Wang L."/>
            <person name="Wang Y."/>
            <person name="McGuire P.E."/>
            <person name="Liu S."/>
            <person name="Long H."/>
            <person name="Ramasamy R.K."/>
            <person name="Rodriguez J.C."/>
            <person name="Van S.L."/>
            <person name="Yuan L."/>
            <person name="Wang Z."/>
            <person name="Xia Z."/>
            <person name="Xiao L."/>
            <person name="Anderson O.D."/>
            <person name="Ouyang S."/>
            <person name="Liang Y."/>
            <person name="Zimin A.V."/>
            <person name="Pertea G."/>
            <person name="Qi P."/>
            <person name="Bennetzen J.L."/>
            <person name="Dai X."/>
            <person name="Dawson M.W."/>
            <person name="Muller H.G."/>
            <person name="Kugler K."/>
            <person name="Rivarola-Duarte L."/>
            <person name="Spannagl M."/>
            <person name="Mayer K.F.X."/>
            <person name="Lu F.H."/>
            <person name="Bevan M.W."/>
            <person name="Leroy P."/>
            <person name="Li P."/>
            <person name="You F.M."/>
            <person name="Sun Q."/>
            <person name="Liu Z."/>
            <person name="Lyons E."/>
            <person name="Wicker T."/>
            <person name="Salzberg S.L."/>
            <person name="Devos K.M."/>
            <person name="Dvorak J."/>
        </authorList>
    </citation>
    <scope>NUCLEOTIDE SEQUENCE [LARGE SCALE GENOMIC DNA]</scope>
    <source>
        <strain evidence="2">cv. AL8/78</strain>
    </source>
</reference>
<proteinExistence type="predicted"/>
<name>A0A453S6J1_AEGTS</name>
<accession>A0A453S6J1</accession>
<dbReference type="Gramene" id="AET7Gv20841700.1">
    <property type="protein sequence ID" value="AET7Gv20841700.1"/>
    <property type="gene ID" value="AET7Gv20841700"/>
</dbReference>
<protein>
    <submittedName>
        <fullName evidence="2">Uncharacterized protein</fullName>
    </submittedName>
</protein>
<keyword evidence="1" id="KW-1133">Transmembrane helix</keyword>
<reference evidence="2" key="5">
    <citation type="journal article" date="2021" name="G3 (Bethesda)">
        <title>Aegilops tauschii genome assembly Aet v5.0 features greater sequence contiguity and improved annotation.</title>
        <authorList>
            <person name="Wang L."/>
            <person name="Zhu T."/>
            <person name="Rodriguez J.C."/>
            <person name="Deal K.R."/>
            <person name="Dubcovsky J."/>
            <person name="McGuire P.E."/>
            <person name="Lux T."/>
            <person name="Spannagl M."/>
            <person name="Mayer K.F.X."/>
            <person name="Baldrich P."/>
            <person name="Meyers B.C."/>
            <person name="Huo N."/>
            <person name="Gu Y.Q."/>
            <person name="Zhou H."/>
            <person name="Devos K.M."/>
            <person name="Bennetzen J.L."/>
            <person name="Unver T."/>
            <person name="Budak H."/>
            <person name="Gulick P.J."/>
            <person name="Galiba G."/>
            <person name="Kalapos B."/>
            <person name="Nelson D.R."/>
            <person name="Li P."/>
            <person name="You F.M."/>
            <person name="Luo M.C."/>
            <person name="Dvorak J."/>
        </authorList>
    </citation>
    <scope>NUCLEOTIDE SEQUENCE [LARGE SCALE GENOMIC DNA]</scope>
    <source>
        <strain evidence="2">cv. AL8/78</strain>
    </source>
</reference>
<dbReference type="EnsemblPlants" id="AET7Gv20841700.1">
    <property type="protein sequence ID" value="AET7Gv20841700.1"/>
    <property type="gene ID" value="AET7Gv20841700"/>
</dbReference>
<reference evidence="2" key="4">
    <citation type="submission" date="2019-03" db="UniProtKB">
        <authorList>
            <consortium name="EnsemblPlants"/>
        </authorList>
    </citation>
    <scope>IDENTIFICATION</scope>
</reference>